<proteinExistence type="predicted"/>
<keyword evidence="1" id="KW-1133">Transmembrane helix</keyword>
<evidence type="ECO:0000259" key="2">
    <source>
        <dbReference type="SMART" id="SM01259"/>
    </source>
</evidence>
<feature type="transmembrane region" description="Helical" evidence="1">
    <location>
        <begin position="78"/>
        <end position="97"/>
    </location>
</feature>
<feature type="domain" description="Lipid A biosynthesis N-terminal" evidence="2">
    <location>
        <begin position="24"/>
        <end position="97"/>
    </location>
</feature>
<keyword evidence="1" id="KW-0812">Transmembrane</keyword>
<dbReference type="Pfam" id="PF07578">
    <property type="entry name" value="LAB_N"/>
    <property type="match status" value="1"/>
</dbReference>
<keyword evidence="4" id="KW-1185">Reference proteome</keyword>
<evidence type="ECO:0000256" key="1">
    <source>
        <dbReference type="SAM" id="Phobius"/>
    </source>
</evidence>
<dbReference type="InterPro" id="IPR011499">
    <property type="entry name" value="Lipid_A_biosynth_N"/>
</dbReference>
<comment type="caution">
    <text evidence="3">The sequence shown here is derived from an EMBL/GenBank/DDBJ whole genome shotgun (WGS) entry which is preliminary data.</text>
</comment>
<protein>
    <submittedName>
        <fullName evidence="3">Lipid-A-disaccharide synthase N-terminal domain-containing protein</fullName>
    </submittedName>
</protein>
<feature type="transmembrane region" description="Helical" evidence="1">
    <location>
        <begin position="20"/>
        <end position="42"/>
    </location>
</feature>
<feature type="transmembrane region" description="Helical" evidence="1">
    <location>
        <begin position="54"/>
        <end position="72"/>
    </location>
</feature>
<dbReference type="EMBL" id="JARXRN010000024">
    <property type="protein sequence ID" value="MDH5830646.1"/>
    <property type="molecule type" value="Genomic_DNA"/>
</dbReference>
<name>A0ABT6JKV5_9GAMM</name>
<dbReference type="PIRSF" id="PIRSF028440">
    <property type="entry name" value="UCP_LAB_N"/>
    <property type="match status" value="1"/>
</dbReference>
<reference evidence="3 4" key="1">
    <citation type="submission" date="2023-04" db="EMBL/GenBank/DDBJ databases">
        <title>Luteimonas sp. M1R5S18.</title>
        <authorList>
            <person name="Sun J.-Q."/>
        </authorList>
    </citation>
    <scope>NUCLEOTIDE SEQUENCE [LARGE SCALE GENOMIC DNA]</scope>
    <source>
        <strain evidence="3 4">M1R5S18</strain>
    </source>
</reference>
<dbReference type="SMART" id="SM01259">
    <property type="entry name" value="LAB_N"/>
    <property type="match status" value="1"/>
</dbReference>
<dbReference type="Proteomes" id="UP001156831">
    <property type="component" value="Unassembled WGS sequence"/>
</dbReference>
<gene>
    <name evidence="3" type="ORF">QFW80_08985</name>
</gene>
<dbReference type="InterPro" id="IPR014546">
    <property type="entry name" value="UCP028440_lipidA_biosyn"/>
</dbReference>
<evidence type="ECO:0000313" key="3">
    <source>
        <dbReference type="EMBL" id="MDH5830646.1"/>
    </source>
</evidence>
<accession>A0ABT6JKV5</accession>
<keyword evidence="1" id="KW-0472">Membrane</keyword>
<organism evidence="3 4">
    <name type="scientific">Luteimonas rhizosphaericola</name>
    <dbReference type="NCBI Taxonomy" id="3042024"/>
    <lineage>
        <taxon>Bacteria</taxon>
        <taxon>Pseudomonadati</taxon>
        <taxon>Pseudomonadota</taxon>
        <taxon>Gammaproteobacteria</taxon>
        <taxon>Lysobacterales</taxon>
        <taxon>Lysobacteraceae</taxon>
        <taxon>Luteimonas</taxon>
    </lineage>
</organism>
<dbReference type="RefSeq" id="WP_280601428.1">
    <property type="nucleotide sequence ID" value="NZ_JARXRN010000024.1"/>
</dbReference>
<evidence type="ECO:0000313" key="4">
    <source>
        <dbReference type="Proteomes" id="UP001156831"/>
    </source>
</evidence>
<sequence>MSALDQEILWLGWTGLHVTPWKLIGLTGAGMFGARWLVQALASYRAGRPVIPRLFWYMSLAGSLMALSYFLFSAKQDAVGVLQNLLPAATAAYSLYLDIRARRQRLPTGGQLSHQPR</sequence>